<dbReference type="InterPro" id="IPR057240">
    <property type="entry name" value="ParB_dimer_C"/>
</dbReference>
<dbReference type="PANTHER" id="PTHR33375">
    <property type="entry name" value="CHROMOSOME-PARTITIONING PROTEIN PARB-RELATED"/>
    <property type="match status" value="1"/>
</dbReference>
<reference evidence="6 7" key="1">
    <citation type="submission" date="2019-08" db="EMBL/GenBank/DDBJ databases">
        <authorList>
            <person name="Peeters C."/>
        </authorList>
    </citation>
    <scope>NUCLEOTIDE SEQUENCE [LARGE SCALE GENOMIC DNA]</scope>
    <source>
        <strain evidence="6 7">LMG 20602</strain>
    </source>
</reference>
<evidence type="ECO:0000313" key="6">
    <source>
        <dbReference type="EMBL" id="VVE42602.1"/>
    </source>
</evidence>
<dbReference type="InterPro" id="IPR050336">
    <property type="entry name" value="Chromosome_partition/occlusion"/>
</dbReference>
<accession>A0ABY6W9D2</accession>
<keyword evidence="7" id="KW-1185">Reference proteome</keyword>
<dbReference type="SUPFAM" id="SSF109709">
    <property type="entry name" value="KorB DNA-binding domain-like"/>
    <property type="match status" value="1"/>
</dbReference>
<dbReference type="InterPro" id="IPR036086">
    <property type="entry name" value="ParB/Sulfiredoxin_sf"/>
</dbReference>
<dbReference type="InterPro" id="IPR004437">
    <property type="entry name" value="ParB/RepB/Spo0J"/>
</dbReference>
<dbReference type="SUPFAM" id="SSF110849">
    <property type="entry name" value="ParB/Sulfiredoxin"/>
    <property type="match status" value="1"/>
</dbReference>
<evidence type="ECO:0000256" key="4">
    <source>
        <dbReference type="ARBA" id="ARBA00025472"/>
    </source>
</evidence>
<dbReference type="NCBIfam" id="TIGR00180">
    <property type="entry name" value="parB_part"/>
    <property type="match status" value="1"/>
</dbReference>
<name>A0ABY6W9D2_9BURK</name>
<dbReference type="Pfam" id="PF17762">
    <property type="entry name" value="HTH_ParB"/>
    <property type="match status" value="1"/>
</dbReference>
<dbReference type="CDD" id="cd16393">
    <property type="entry name" value="SPO0J_N"/>
    <property type="match status" value="1"/>
</dbReference>
<keyword evidence="3" id="KW-0238">DNA-binding</keyword>
<dbReference type="Gene3D" id="1.10.10.2830">
    <property type="match status" value="1"/>
</dbReference>
<evidence type="ECO:0000256" key="3">
    <source>
        <dbReference type="ARBA" id="ARBA00023125"/>
    </source>
</evidence>
<dbReference type="InterPro" id="IPR003115">
    <property type="entry name" value="ParB_N"/>
</dbReference>
<sequence>MATKTNALKKKGLGRGLEALLGAHADNHNGAAEASAEGAPSVMPLERLQAGKYQPRTRMDEGALQELAASIRVQGLMQPILVRRVEGEKYEIIAGERRFRAARIAGLTEVPVLVRDVPDEAAAAMALIENIQREDLNPLEEAQGIQRLLGEFNYTHEQAAESLGRSRSAVSNLLRLLNLAHPVQTMLLAGDLDMGHARALLSVDAATQITLANQVVNKRLSVRDTERIVNASLKPQGDGIRRRSAEEGGRDVTRLEEELSDLLASNVKIKVGRKGAGQLTIDFGSLDALDGILARIRAESI</sequence>
<evidence type="ECO:0000256" key="2">
    <source>
        <dbReference type="ARBA" id="ARBA00022829"/>
    </source>
</evidence>
<dbReference type="InterPro" id="IPR041468">
    <property type="entry name" value="HTH_ParB/Spo0J"/>
</dbReference>
<dbReference type="RefSeq" id="WP_150722847.1">
    <property type="nucleotide sequence ID" value="NZ_CABPRV010000011.1"/>
</dbReference>
<evidence type="ECO:0000313" key="7">
    <source>
        <dbReference type="Proteomes" id="UP000366065"/>
    </source>
</evidence>
<dbReference type="Gene3D" id="3.90.1530.30">
    <property type="match status" value="1"/>
</dbReference>
<dbReference type="Pfam" id="PF02195">
    <property type="entry name" value="ParB_N"/>
    <property type="match status" value="1"/>
</dbReference>
<evidence type="ECO:0000256" key="1">
    <source>
        <dbReference type="ARBA" id="ARBA00006295"/>
    </source>
</evidence>
<gene>
    <name evidence="6" type="ORF">PCA20602_04243</name>
</gene>
<proteinExistence type="inferred from homology"/>
<dbReference type="PANTHER" id="PTHR33375:SF1">
    <property type="entry name" value="CHROMOSOME-PARTITIONING PROTEIN PARB-RELATED"/>
    <property type="match status" value="1"/>
</dbReference>
<dbReference type="SMART" id="SM00470">
    <property type="entry name" value="ParB"/>
    <property type="match status" value="1"/>
</dbReference>
<protein>
    <submittedName>
        <fullName evidence="6">Chromosome partitioning protein ParB</fullName>
    </submittedName>
</protein>
<evidence type="ECO:0000259" key="5">
    <source>
        <dbReference type="SMART" id="SM00470"/>
    </source>
</evidence>
<keyword evidence="2" id="KW-0159">Chromosome partition</keyword>
<organism evidence="6 7">
    <name type="scientific">Pandoraea capi</name>
    <dbReference type="NCBI Taxonomy" id="2508286"/>
    <lineage>
        <taxon>Bacteria</taxon>
        <taxon>Pseudomonadati</taxon>
        <taxon>Pseudomonadota</taxon>
        <taxon>Betaproteobacteria</taxon>
        <taxon>Burkholderiales</taxon>
        <taxon>Burkholderiaceae</taxon>
        <taxon>Pandoraea</taxon>
    </lineage>
</organism>
<comment type="caution">
    <text evidence="6">The sequence shown here is derived from an EMBL/GenBank/DDBJ whole genome shotgun (WGS) entry which is preliminary data.</text>
</comment>
<dbReference type="EMBL" id="CABPRV010000011">
    <property type="protein sequence ID" value="VVE42602.1"/>
    <property type="molecule type" value="Genomic_DNA"/>
</dbReference>
<comment type="function">
    <text evidence="4">Involved in chromosome partition. Localize to both poles of the predivisional cell following completion of DNA replication. Binds to the DNA origin of replication.</text>
</comment>
<feature type="domain" description="ParB-like N-terminal" evidence="5">
    <location>
        <begin position="41"/>
        <end position="131"/>
    </location>
</feature>
<dbReference type="Pfam" id="PF23552">
    <property type="entry name" value="ParB_C"/>
    <property type="match status" value="1"/>
</dbReference>
<comment type="similarity">
    <text evidence="1">Belongs to the ParB family.</text>
</comment>
<dbReference type="Proteomes" id="UP000366065">
    <property type="component" value="Unassembled WGS sequence"/>
</dbReference>